<comment type="caution">
    <text evidence="1">The sequence shown here is derived from an EMBL/GenBank/DDBJ whole genome shotgun (WGS) entry which is preliminary data.</text>
</comment>
<name>A0ACC1SE04_9HYPO</name>
<reference evidence="1" key="1">
    <citation type="submission" date="2022-08" db="EMBL/GenBank/DDBJ databases">
        <title>Genome Sequence of Fusarium decemcellulare.</title>
        <authorList>
            <person name="Buettner E."/>
        </authorList>
    </citation>
    <scope>NUCLEOTIDE SEQUENCE</scope>
    <source>
        <strain evidence="1">Babe19</strain>
    </source>
</reference>
<accession>A0ACC1SE04</accession>
<proteinExistence type="predicted"/>
<sequence length="204" mass="22875">MKKPDASSCRNSVAELENRSPMNQLEWSLEDEDRLRLKLDFRILPVVFILFMLCFIDRNARIEGMDILVEIPSNVLLKRIGGRFYIPTLVFLFGLVSMCTAFVKGYRGLLACRFLLGLAEGGVLPGIAYYLSTFYRRKELMFRISLFIMGASMAGAFGGLLAAALSKIPHWGTASAPIETWRNIFFLEGLLSMLTECVPSELSG</sequence>
<evidence type="ECO:0000313" key="1">
    <source>
        <dbReference type="EMBL" id="KAJ3537695.1"/>
    </source>
</evidence>
<organism evidence="1 2">
    <name type="scientific">Fusarium decemcellulare</name>
    <dbReference type="NCBI Taxonomy" id="57161"/>
    <lineage>
        <taxon>Eukaryota</taxon>
        <taxon>Fungi</taxon>
        <taxon>Dikarya</taxon>
        <taxon>Ascomycota</taxon>
        <taxon>Pezizomycotina</taxon>
        <taxon>Sordariomycetes</taxon>
        <taxon>Hypocreomycetidae</taxon>
        <taxon>Hypocreales</taxon>
        <taxon>Nectriaceae</taxon>
        <taxon>Fusarium</taxon>
        <taxon>Fusarium decemcellulare species complex</taxon>
    </lineage>
</organism>
<protein>
    <submittedName>
        <fullName evidence="1">Uncharacterized protein</fullName>
    </submittedName>
</protein>
<dbReference type="Proteomes" id="UP001148629">
    <property type="component" value="Unassembled WGS sequence"/>
</dbReference>
<evidence type="ECO:0000313" key="2">
    <source>
        <dbReference type="Proteomes" id="UP001148629"/>
    </source>
</evidence>
<dbReference type="EMBL" id="JANRMS010000564">
    <property type="protein sequence ID" value="KAJ3537695.1"/>
    <property type="molecule type" value="Genomic_DNA"/>
</dbReference>
<gene>
    <name evidence="1" type="ORF">NM208_g6207</name>
</gene>
<keyword evidence="2" id="KW-1185">Reference proteome</keyword>